<dbReference type="InterPro" id="IPR004919">
    <property type="entry name" value="GmrSD_N"/>
</dbReference>
<protein>
    <submittedName>
        <fullName evidence="2">DUF262 domain-containing protein</fullName>
    </submittedName>
</protein>
<dbReference type="PANTHER" id="PTHR35149:SF1">
    <property type="entry name" value="DUF5655 DOMAIN-CONTAINING PROTEIN"/>
    <property type="match status" value="1"/>
</dbReference>
<organism evidence="2 3">
    <name type="scientific">Pseudoflavonifractor intestinihominis</name>
    <dbReference type="NCBI Taxonomy" id="3133171"/>
    <lineage>
        <taxon>Bacteria</taxon>
        <taxon>Bacillati</taxon>
        <taxon>Bacillota</taxon>
        <taxon>Clostridia</taxon>
        <taxon>Eubacteriales</taxon>
        <taxon>Oscillospiraceae</taxon>
        <taxon>Pseudoflavonifractor</taxon>
    </lineage>
</organism>
<sequence length="657" mass="75961">MSETISGIITIKILMENKASAMGYVDYVDDSSVQKWELIKDREYIIPGYQREIRWKRQNVQTLLDDVLNNSKFLGNILLSTAQKNLYEIMDGQQRITVILMILERLKKYLDVIPLCKLQNNTFPNFAKELEMDFQIDRIEDPVVKDLYIEQDVLNQREKLSQLWMCICTYVDNLPPDTRSNLLENLLDSEINLLITKVNPQKNSSRRLCVDYFIDINNKSESLDYIDILKAYAFRERFDKATTAWIQIQAQEKVMTEFYYPKEVMFLHYILCRVNKGLGYKVKKISDDLRLQSEVILPTGKKYLKGTDIEVLITDTSFYQNMLSCLLAFQKFIDVTLKSKTHPDEAFLAYINTNPNGNKLDFDTKSNIFFIVNSIVRSSDVVPRLLLMKYYLDVICDISSTKDDYKLIYDINFLATCFSAGNPNAKSRASYSSIVMKEKWKDALKRSATSVKNQFHKKIQYGREVQYKGKATATSGEYLAKRVAAVAYSYVRSGTSLKFDEKKYNRFCSSLDHNAEHFLINQSYSVTAKYHGNTIKYEYSPELRGWISYLSNYLIINEDINGLLGNACIGDKIRIIDKYMESHPDACVLVDPISKRNYKLAKDSFISCPSPEELDACVSIESAQELLTNYYEGAFKTEFVSYLNAIKVYTEDIFSLS</sequence>
<dbReference type="PANTHER" id="PTHR35149">
    <property type="entry name" value="SLL5132 PROTEIN"/>
    <property type="match status" value="1"/>
</dbReference>
<dbReference type="RefSeq" id="WP_349232240.1">
    <property type="nucleotide sequence ID" value="NZ_JBBMFK010000024.1"/>
</dbReference>
<dbReference type="Pfam" id="PF03235">
    <property type="entry name" value="GmrSD_N"/>
    <property type="match status" value="1"/>
</dbReference>
<evidence type="ECO:0000313" key="2">
    <source>
        <dbReference type="EMBL" id="MEQ2444381.1"/>
    </source>
</evidence>
<dbReference type="Proteomes" id="UP001464378">
    <property type="component" value="Unassembled WGS sequence"/>
</dbReference>
<keyword evidence="3" id="KW-1185">Reference proteome</keyword>
<gene>
    <name evidence="2" type="ORF">WMO64_13015</name>
</gene>
<dbReference type="EMBL" id="JBBMFK010000024">
    <property type="protein sequence ID" value="MEQ2444381.1"/>
    <property type="molecule type" value="Genomic_DNA"/>
</dbReference>
<name>A0ABV1EAT2_9FIRM</name>
<accession>A0ABV1EAT2</accession>
<feature type="domain" description="GmrSD restriction endonucleases N-terminal" evidence="1">
    <location>
        <begin position="38"/>
        <end position="234"/>
    </location>
</feature>
<proteinExistence type="predicted"/>
<evidence type="ECO:0000259" key="1">
    <source>
        <dbReference type="Pfam" id="PF03235"/>
    </source>
</evidence>
<evidence type="ECO:0000313" key="3">
    <source>
        <dbReference type="Proteomes" id="UP001464378"/>
    </source>
</evidence>
<reference evidence="2 3" key="1">
    <citation type="submission" date="2024-03" db="EMBL/GenBank/DDBJ databases">
        <title>Human intestinal bacterial collection.</title>
        <authorList>
            <person name="Pauvert C."/>
            <person name="Hitch T.C.A."/>
            <person name="Clavel T."/>
        </authorList>
    </citation>
    <scope>NUCLEOTIDE SEQUENCE [LARGE SCALE GENOMIC DNA]</scope>
    <source>
        <strain evidence="2 3">CLA-AP-H29</strain>
    </source>
</reference>
<comment type="caution">
    <text evidence="2">The sequence shown here is derived from an EMBL/GenBank/DDBJ whole genome shotgun (WGS) entry which is preliminary data.</text>
</comment>